<dbReference type="EMBL" id="JAGIOI010000001">
    <property type="protein sequence ID" value="MBP2411238.1"/>
    <property type="molecule type" value="Genomic_DNA"/>
</dbReference>
<feature type="signal peptide" evidence="1">
    <location>
        <begin position="1"/>
        <end position="28"/>
    </location>
</feature>
<sequence length="173" mass="17536">MKHSRATAVALSGTMALLGLTSCSSPLATQTYLPEPAVLQSAVDCSTANGWEVASTQPAALLKGSVPEGFAPDQVATCTMDPATMAVTEEWLSGGFGPLLAALATPSERGGPASCLDYGEILPGIWLVNAAGEAVNAQWPMDSCGHSLPGTYEALKGLTVVSSKTVPGQEAAS</sequence>
<keyword evidence="1" id="KW-0732">Signal</keyword>
<feature type="chain" id="PRO_5045913923" description="DUF3558 domain-containing protein" evidence="1">
    <location>
        <begin position="29"/>
        <end position="173"/>
    </location>
</feature>
<dbReference type="Proteomes" id="UP000711614">
    <property type="component" value="Unassembled WGS sequence"/>
</dbReference>
<protein>
    <recommendedName>
        <fullName evidence="4">DUF3558 domain-containing protein</fullName>
    </recommendedName>
</protein>
<proteinExistence type="predicted"/>
<dbReference type="RefSeq" id="WP_209676135.1">
    <property type="nucleotide sequence ID" value="NZ_JAGIOI010000001.1"/>
</dbReference>
<reference evidence="2 3" key="1">
    <citation type="submission" date="2021-03" db="EMBL/GenBank/DDBJ databases">
        <title>Sequencing the genomes of 1000 actinobacteria strains.</title>
        <authorList>
            <person name="Klenk H.-P."/>
        </authorList>
    </citation>
    <scope>NUCLEOTIDE SEQUENCE [LARGE SCALE GENOMIC DNA]</scope>
    <source>
        <strain evidence="2 3">DSM 16005</strain>
    </source>
</reference>
<evidence type="ECO:0000313" key="3">
    <source>
        <dbReference type="Proteomes" id="UP000711614"/>
    </source>
</evidence>
<comment type="caution">
    <text evidence="2">The sequence shown here is derived from an EMBL/GenBank/DDBJ whole genome shotgun (WGS) entry which is preliminary data.</text>
</comment>
<dbReference type="PROSITE" id="PS51257">
    <property type="entry name" value="PROKAR_LIPOPROTEIN"/>
    <property type="match status" value="1"/>
</dbReference>
<name>A0ABS4YTF4_9MICC</name>
<evidence type="ECO:0000256" key="1">
    <source>
        <dbReference type="SAM" id="SignalP"/>
    </source>
</evidence>
<accession>A0ABS4YTF4</accession>
<keyword evidence="3" id="KW-1185">Reference proteome</keyword>
<organism evidence="2 3">
    <name type="scientific">Arthrobacter stackebrandtii</name>
    <dbReference type="NCBI Taxonomy" id="272161"/>
    <lineage>
        <taxon>Bacteria</taxon>
        <taxon>Bacillati</taxon>
        <taxon>Actinomycetota</taxon>
        <taxon>Actinomycetes</taxon>
        <taxon>Micrococcales</taxon>
        <taxon>Micrococcaceae</taxon>
        <taxon>Arthrobacter</taxon>
    </lineage>
</organism>
<evidence type="ECO:0000313" key="2">
    <source>
        <dbReference type="EMBL" id="MBP2411238.1"/>
    </source>
</evidence>
<gene>
    <name evidence="2" type="ORF">JOF48_000037</name>
</gene>
<evidence type="ECO:0008006" key="4">
    <source>
        <dbReference type="Google" id="ProtNLM"/>
    </source>
</evidence>